<keyword evidence="5 7" id="KW-1133">Transmembrane helix</keyword>
<evidence type="ECO:0000256" key="6">
    <source>
        <dbReference type="ARBA" id="ARBA00023136"/>
    </source>
</evidence>
<keyword evidence="4 7" id="KW-0812">Transmembrane</keyword>
<dbReference type="Proteomes" id="UP000469125">
    <property type="component" value="Unassembled WGS sequence"/>
</dbReference>
<evidence type="ECO:0000256" key="2">
    <source>
        <dbReference type="ARBA" id="ARBA00008570"/>
    </source>
</evidence>
<name>A0A6N8FD37_9BACI</name>
<keyword evidence="3" id="KW-1003">Cell membrane</keyword>
<dbReference type="InterPro" id="IPR018920">
    <property type="entry name" value="EssA/YueC"/>
</dbReference>
<gene>
    <name evidence="8" type="primary">essA</name>
    <name evidence="8" type="ORF">GMD78_04100</name>
</gene>
<evidence type="ECO:0000256" key="5">
    <source>
        <dbReference type="ARBA" id="ARBA00022989"/>
    </source>
</evidence>
<comment type="caution">
    <text evidence="8">The sequence shown here is derived from an EMBL/GenBank/DDBJ whole genome shotgun (WGS) entry which is preliminary data.</text>
</comment>
<comment type="subcellular location">
    <subcellularLocation>
        <location evidence="1">Cell membrane</location>
        <topology evidence="1">Single-pass membrane protein</topology>
    </subcellularLocation>
</comment>
<protein>
    <submittedName>
        <fullName evidence="8">Type VII secretion protein EssA</fullName>
    </submittedName>
</protein>
<dbReference type="Pfam" id="PF10661">
    <property type="entry name" value="EssA"/>
    <property type="match status" value="1"/>
</dbReference>
<evidence type="ECO:0000256" key="3">
    <source>
        <dbReference type="ARBA" id="ARBA00022475"/>
    </source>
</evidence>
<dbReference type="EMBL" id="WOCA01000002">
    <property type="protein sequence ID" value="MUK87582.1"/>
    <property type="molecule type" value="Genomic_DNA"/>
</dbReference>
<evidence type="ECO:0000313" key="8">
    <source>
        <dbReference type="EMBL" id="MUK87582.1"/>
    </source>
</evidence>
<evidence type="ECO:0000256" key="4">
    <source>
        <dbReference type="ARBA" id="ARBA00022692"/>
    </source>
</evidence>
<keyword evidence="9" id="KW-1185">Reference proteome</keyword>
<accession>A0A6N8FD37</accession>
<organism evidence="8 9">
    <name type="scientific">Ornithinibacillus caprae</name>
    <dbReference type="NCBI Taxonomy" id="2678566"/>
    <lineage>
        <taxon>Bacteria</taxon>
        <taxon>Bacillati</taxon>
        <taxon>Bacillota</taxon>
        <taxon>Bacilli</taxon>
        <taxon>Bacillales</taxon>
        <taxon>Bacillaceae</taxon>
        <taxon>Ornithinibacillus</taxon>
    </lineage>
</organism>
<evidence type="ECO:0000256" key="7">
    <source>
        <dbReference type="SAM" id="Phobius"/>
    </source>
</evidence>
<dbReference type="AlphaFoldDB" id="A0A6N8FD37"/>
<proteinExistence type="inferred from homology"/>
<dbReference type="GO" id="GO:0005886">
    <property type="term" value="C:plasma membrane"/>
    <property type="evidence" value="ECO:0007669"/>
    <property type="project" value="UniProtKB-SubCell"/>
</dbReference>
<sequence>MKVQQKLVKAMLLFSTILLILGVNIHLVSAESSSNNRGSLEFKIDRIEKSKETDREISETELEKVFPSLFSEETETTIHDQQTEEEKLLKELEQSLFSMETEPNETLEDVKQTLFTEDYTVTVSQSIQDQEEEKNSGLGNSVIAVFSGFAFLLCGGVYVMMRKMLD</sequence>
<dbReference type="InterPro" id="IPR034026">
    <property type="entry name" value="EssA"/>
</dbReference>
<evidence type="ECO:0000313" key="9">
    <source>
        <dbReference type="Proteomes" id="UP000469125"/>
    </source>
</evidence>
<reference evidence="8 9" key="1">
    <citation type="submission" date="2019-11" db="EMBL/GenBank/DDBJ databases">
        <authorList>
            <person name="Li X."/>
        </authorList>
    </citation>
    <scope>NUCLEOTIDE SEQUENCE [LARGE SCALE GENOMIC DNA]</scope>
    <source>
        <strain evidence="8 9">L9</strain>
    </source>
</reference>
<evidence type="ECO:0000256" key="1">
    <source>
        <dbReference type="ARBA" id="ARBA00004162"/>
    </source>
</evidence>
<keyword evidence="6 7" id="KW-0472">Membrane</keyword>
<dbReference type="NCBIfam" id="TIGR03927">
    <property type="entry name" value="T7SS_EssA_Firm"/>
    <property type="match status" value="1"/>
</dbReference>
<dbReference type="RefSeq" id="WP_155667397.1">
    <property type="nucleotide sequence ID" value="NZ_WOCA01000002.1"/>
</dbReference>
<feature type="transmembrane region" description="Helical" evidence="7">
    <location>
        <begin position="142"/>
        <end position="161"/>
    </location>
</feature>
<comment type="similarity">
    <text evidence="2">Belongs to the EssA family.</text>
</comment>